<evidence type="ECO:0000256" key="1">
    <source>
        <dbReference type="SAM" id="Phobius"/>
    </source>
</evidence>
<keyword evidence="1" id="KW-0472">Membrane</keyword>
<dbReference type="AlphaFoldDB" id="A0AB39KTP3"/>
<dbReference type="Pfam" id="PF19762">
    <property type="entry name" value="DUF6249"/>
    <property type="match status" value="1"/>
</dbReference>
<dbReference type="RefSeq" id="WP_369060129.1">
    <property type="nucleotide sequence ID" value="NZ_CP158375.1"/>
</dbReference>
<reference evidence="3" key="1">
    <citation type="submission" date="2024-06" db="EMBL/GenBank/DDBJ databases">
        <title>Caulobacter inopinatus, sp. nov.</title>
        <authorList>
            <person name="Donachie S.P."/>
        </authorList>
    </citation>
    <scope>NUCLEOTIDE SEQUENCE</scope>
    <source>
        <strain evidence="3">73W</strain>
    </source>
</reference>
<gene>
    <name evidence="3" type="ORF">ABOZ73_01475</name>
</gene>
<feature type="transmembrane region" description="Helical" evidence="1">
    <location>
        <begin position="69"/>
        <end position="90"/>
    </location>
</feature>
<dbReference type="InterPro" id="IPR046216">
    <property type="entry name" value="DUF6249"/>
</dbReference>
<sequence length="132" mass="14411">MEILIPLAPFIMVIAIVVIPKWLKSRERQEMQATIRAAIDKGQELPPELIDAMSKDVKVRKVSSAQSDIRTGIILISVGAGIAAFGWMVGYQESDAFYPLLGIGLIPGLIGVAYVVLSFFNPNKGDRIEKQG</sequence>
<accession>A0AB39KTP3</accession>
<evidence type="ECO:0000313" key="3">
    <source>
        <dbReference type="EMBL" id="XDO97124.1"/>
    </source>
</evidence>
<feature type="transmembrane region" description="Helical" evidence="1">
    <location>
        <begin position="6"/>
        <end position="23"/>
    </location>
</feature>
<proteinExistence type="predicted"/>
<organism evidence="3">
    <name type="scientific">Caulobacter sp. 73W</name>
    <dbReference type="NCBI Taxonomy" id="3161137"/>
    <lineage>
        <taxon>Bacteria</taxon>
        <taxon>Pseudomonadati</taxon>
        <taxon>Pseudomonadota</taxon>
        <taxon>Alphaproteobacteria</taxon>
        <taxon>Caulobacterales</taxon>
        <taxon>Caulobacteraceae</taxon>
        <taxon>Caulobacter</taxon>
    </lineage>
</organism>
<feature type="transmembrane region" description="Helical" evidence="1">
    <location>
        <begin position="96"/>
        <end position="120"/>
    </location>
</feature>
<protein>
    <submittedName>
        <fullName evidence="3">DUF6249 domain-containing protein</fullName>
    </submittedName>
</protein>
<keyword evidence="1" id="KW-1133">Transmembrane helix</keyword>
<name>A0AB39KTP3_9CAUL</name>
<dbReference type="EMBL" id="CP158375">
    <property type="protein sequence ID" value="XDO97124.1"/>
    <property type="molecule type" value="Genomic_DNA"/>
</dbReference>
<feature type="domain" description="DUF6249" evidence="2">
    <location>
        <begin position="6"/>
        <end position="120"/>
    </location>
</feature>
<keyword evidence="1" id="KW-0812">Transmembrane</keyword>
<evidence type="ECO:0000259" key="2">
    <source>
        <dbReference type="Pfam" id="PF19762"/>
    </source>
</evidence>